<dbReference type="InterPro" id="IPR036188">
    <property type="entry name" value="FAD/NAD-bd_sf"/>
</dbReference>
<evidence type="ECO:0000313" key="7">
    <source>
        <dbReference type="Proteomes" id="UP000604117"/>
    </source>
</evidence>
<evidence type="ECO:0000313" key="6">
    <source>
        <dbReference type="EMBL" id="GIF73975.1"/>
    </source>
</evidence>
<evidence type="ECO:0000256" key="4">
    <source>
        <dbReference type="ARBA" id="ARBA00022827"/>
    </source>
</evidence>
<evidence type="ECO:0000256" key="3">
    <source>
        <dbReference type="ARBA" id="ARBA00022630"/>
    </source>
</evidence>
<keyword evidence="7" id="KW-1185">Reference proteome</keyword>
<keyword evidence="4" id="KW-0274">FAD</keyword>
<dbReference type="PANTHER" id="PTHR11552">
    <property type="entry name" value="GLUCOSE-METHANOL-CHOLINE GMC OXIDOREDUCTASE"/>
    <property type="match status" value="1"/>
</dbReference>
<dbReference type="Gene3D" id="3.30.410.40">
    <property type="match status" value="1"/>
</dbReference>
<keyword evidence="3" id="KW-0285">Flavoprotein</keyword>
<dbReference type="PROSITE" id="PS51257">
    <property type="entry name" value="PROKAR_LIPOPROTEIN"/>
    <property type="match status" value="1"/>
</dbReference>
<dbReference type="InterPro" id="IPR012132">
    <property type="entry name" value="GMC_OxRdtase"/>
</dbReference>
<dbReference type="RefSeq" id="WP_239126778.1">
    <property type="nucleotide sequence ID" value="NZ_BONE01000026.1"/>
</dbReference>
<dbReference type="Pfam" id="PF05199">
    <property type="entry name" value="GMC_oxred_C"/>
    <property type="match status" value="1"/>
</dbReference>
<dbReference type="Pfam" id="PF00732">
    <property type="entry name" value="GMC_oxred_N"/>
    <property type="match status" value="1"/>
</dbReference>
<dbReference type="PIRSF" id="PIRSF000137">
    <property type="entry name" value="Alcohol_oxidase"/>
    <property type="match status" value="1"/>
</dbReference>
<proteinExistence type="inferred from homology"/>
<sequence>MRSFDYVIVGAGTAGCVLAARLSADPEVTVLLLEAGTAFPDGDSGWHYRTVPQADADRATLSYPLGKALGGSSRADGLMAGLGDPDSYDAWAEAGATDWTYAALLPFLGAGAASPVGPPVEPLWAATVEAGHHPQADRDALPAGEMLAAIAQRPNLTVLPDAQAVRVVVDRGDCRGVAYHVDGHTGLTCADREVVLATGAIGSPRLLLLSGIGPGADLRANGLPVVADLPGVGSNLQDHPRSQVAYAATGPVPADRAPHMLARTDPDGPQDLHLTFGDRPLHPRHEPGEEDGYSVVFALTRPASRGTVRLRGPDPYAPPLIDPALLADDADVDRMVTGLRMARDLGGAPALSSVRDTEEFPGSGVDSAAVLAQYVRDTVTPCSHPAGTCRMGIDGAAVVDPELRVHAVDGLRVADASVVPSIVTGNTHTATLAVAERAARLISG</sequence>
<reference evidence="6 7" key="1">
    <citation type="submission" date="2021-01" db="EMBL/GenBank/DDBJ databases">
        <title>Whole genome shotgun sequence of Asanoa siamensis NBRC 107932.</title>
        <authorList>
            <person name="Komaki H."/>
            <person name="Tamura T."/>
        </authorList>
    </citation>
    <scope>NUCLEOTIDE SEQUENCE [LARGE SCALE GENOMIC DNA]</scope>
    <source>
        <strain evidence="6 7">NBRC 107932</strain>
    </source>
</reference>
<dbReference type="SUPFAM" id="SSF51905">
    <property type="entry name" value="FAD/NAD(P)-binding domain"/>
    <property type="match status" value="1"/>
</dbReference>
<dbReference type="PROSITE" id="PS00624">
    <property type="entry name" value="GMC_OXRED_2"/>
    <property type="match status" value="1"/>
</dbReference>
<gene>
    <name evidence="6" type="ORF">Asi02nite_34930</name>
</gene>
<dbReference type="Gene3D" id="3.50.50.60">
    <property type="entry name" value="FAD/NAD(P)-binding domain"/>
    <property type="match status" value="2"/>
</dbReference>
<dbReference type="Gene3D" id="3.30.560.10">
    <property type="entry name" value="Glucose Oxidase, domain 3"/>
    <property type="match status" value="1"/>
</dbReference>
<protein>
    <submittedName>
        <fullName evidence="6">Choline dehydrogenase</fullName>
    </submittedName>
</protein>
<evidence type="ECO:0000256" key="2">
    <source>
        <dbReference type="ARBA" id="ARBA00010790"/>
    </source>
</evidence>
<organism evidence="6 7">
    <name type="scientific">Asanoa siamensis</name>
    <dbReference type="NCBI Taxonomy" id="926357"/>
    <lineage>
        <taxon>Bacteria</taxon>
        <taxon>Bacillati</taxon>
        <taxon>Actinomycetota</taxon>
        <taxon>Actinomycetes</taxon>
        <taxon>Micromonosporales</taxon>
        <taxon>Micromonosporaceae</taxon>
        <taxon>Asanoa</taxon>
    </lineage>
</organism>
<dbReference type="EMBL" id="BONE01000026">
    <property type="protein sequence ID" value="GIF73975.1"/>
    <property type="molecule type" value="Genomic_DNA"/>
</dbReference>
<comment type="cofactor">
    <cofactor evidence="1">
        <name>FAD</name>
        <dbReference type="ChEBI" id="CHEBI:57692"/>
    </cofactor>
</comment>
<dbReference type="Pfam" id="PF05834">
    <property type="entry name" value="Lycopene_cycl"/>
    <property type="match status" value="1"/>
</dbReference>
<feature type="domain" description="Glucose-methanol-choline oxidoreductase N-terminal" evidence="5">
    <location>
        <begin position="199"/>
        <end position="213"/>
    </location>
</feature>
<dbReference type="InterPro" id="IPR000172">
    <property type="entry name" value="GMC_OxRdtase_N"/>
</dbReference>
<dbReference type="SUPFAM" id="SSF54373">
    <property type="entry name" value="FAD-linked reductases, C-terminal domain"/>
    <property type="match status" value="1"/>
</dbReference>
<accession>A0ABQ4CRR1</accession>
<dbReference type="Proteomes" id="UP000604117">
    <property type="component" value="Unassembled WGS sequence"/>
</dbReference>
<comment type="caution">
    <text evidence="6">The sequence shown here is derived from an EMBL/GenBank/DDBJ whole genome shotgun (WGS) entry which is preliminary data.</text>
</comment>
<name>A0ABQ4CRR1_9ACTN</name>
<evidence type="ECO:0000259" key="5">
    <source>
        <dbReference type="PROSITE" id="PS00624"/>
    </source>
</evidence>
<dbReference type="PANTHER" id="PTHR11552:SF147">
    <property type="entry name" value="CHOLINE DEHYDROGENASE, MITOCHONDRIAL"/>
    <property type="match status" value="1"/>
</dbReference>
<evidence type="ECO:0000256" key="1">
    <source>
        <dbReference type="ARBA" id="ARBA00001974"/>
    </source>
</evidence>
<comment type="similarity">
    <text evidence="2">Belongs to the GMC oxidoreductase family.</text>
</comment>
<dbReference type="InterPro" id="IPR007867">
    <property type="entry name" value="GMC_OxRtase_C"/>
</dbReference>